<comment type="caution">
    <text evidence="2">The sequence shown here is derived from an EMBL/GenBank/DDBJ whole genome shotgun (WGS) entry which is preliminary data.</text>
</comment>
<proteinExistence type="predicted"/>
<evidence type="ECO:0008006" key="4">
    <source>
        <dbReference type="Google" id="ProtNLM"/>
    </source>
</evidence>
<accession>A0ABV0TLX6</accession>
<keyword evidence="1" id="KW-0732">Signal</keyword>
<evidence type="ECO:0000313" key="2">
    <source>
        <dbReference type="EMBL" id="MEQ2232598.1"/>
    </source>
</evidence>
<keyword evidence="3" id="KW-1185">Reference proteome</keyword>
<feature type="signal peptide" evidence="1">
    <location>
        <begin position="1"/>
        <end position="32"/>
    </location>
</feature>
<organism evidence="2 3">
    <name type="scientific">Ilyodon furcidens</name>
    <name type="common">goldbreast splitfin</name>
    <dbReference type="NCBI Taxonomy" id="33524"/>
    <lineage>
        <taxon>Eukaryota</taxon>
        <taxon>Metazoa</taxon>
        <taxon>Chordata</taxon>
        <taxon>Craniata</taxon>
        <taxon>Vertebrata</taxon>
        <taxon>Euteleostomi</taxon>
        <taxon>Actinopterygii</taxon>
        <taxon>Neopterygii</taxon>
        <taxon>Teleostei</taxon>
        <taxon>Neoteleostei</taxon>
        <taxon>Acanthomorphata</taxon>
        <taxon>Ovalentaria</taxon>
        <taxon>Atherinomorphae</taxon>
        <taxon>Cyprinodontiformes</taxon>
        <taxon>Goodeidae</taxon>
        <taxon>Ilyodon</taxon>
    </lineage>
</organism>
<sequence>MMAYSRGPHAGAWAPWLCQASAWRVMCPGVSGIWVHGWICSNVDGCRWGLWACQCNSLELLHRSCWVVPLGLSSALLWGGYSSPSGGPPGVPVLWGPLDVCR</sequence>
<name>A0ABV0TLX6_9TELE</name>
<reference evidence="2 3" key="1">
    <citation type="submission" date="2021-06" db="EMBL/GenBank/DDBJ databases">
        <authorList>
            <person name="Palmer J.M."/>
        </authorList>
    </citation>
    <scope>NUCLEOTIDE SEQUENCE [LARGE SCALE GENOMIC DNA]</scope>
    <source>
        <strain evidence="3">if_2019</strain>
        <tissue evidence="2">Muscle</tissue>
    </source>
</reference>
<evidence type="ECO:0000256" key="1">
    <source>
        <dbReference type="SAM" id="SignalP"/>
    </source>
</evidence>
<dbReference type="EMBL" id="JAHRIQ010035809">
    <property type="protein sequence ID" value="MEQ2232598.1"/>
    <property type="molecule type" value="Genomic_DNA"/>
</dbReference>
<dbReference type="Proteomes" id="UP001482620">
    <property type="component" value="Unassembled WGS sequence"/>
</dbReference>
<feature type="chain" id="PRO_5046395962" description="Secreted protein" evidence="1">
    <location>
        <begin position="33"/>
        <end position="102"/>
    </location>
</feature>
<protein>
    <recommendedName>
        <fullName evidence="4">Secreted protein</fullName>
    </recommendedName>
</protein>
<evidence type="ECO:0000313" key="3">
    <source>
        <dbReference type="Proteomes" id="UP001482620"/>
    </source>
</evidence>
<gene>
    <name evidence="2" type="ORF">ILYODFUR_013115</name>
</gene>